<gene>
    <name evidence="7" type="primary">pyrE</name>
    <name evidence="9" type="ORF">VQ03_28775</name>
</gene>
<sequence>MTSDDVLAEFRSAGALLEGHFVLSSGLHSAVFLQKMAIFTDPVRTARVCGALAERIADRFGQVDYVVSPAIGGIVPGYETARALGAKAIFVERDPGKPFSLRRGFQIPKGARAVMVEDIVTTGLSSRECLAALTSEPGEVVGAACLIDRSGGKVDLGLPLVALVTLDIPNYPADQLPPELAAIPAVKPGSRALPGA</sequence>
<dbReference type="OrthoDB" id="9783570at2"/>
<dbReference type="EC" id="2.4.2.10" evidence="2 7"/>
<dbReference type="UniPathway" id="UPA00070">
    <property type="reaction ID" value="UER00119"/>
</dbReference>
<keyword evidence="6 7" id="KW-0665">Pyrimidine biosynthesis</keyword>
<dbReference type="EMBL" id="LABZ01000282">
    <property type="protein sequence ID" value="KMO30146.1"/>
    <property type="molecule type" value="Genomic_DNA"/>
</dbReference>
<feature type="binding site" evidence="7">
    <location>
        <position position="149"/>
    </location>
    <ligand>
        <name>orotate</name>
        <dbReference type="ChEBI" id="CHEBI:30839"/>
    </ligand>
</feature>
<dbReference type="GO" id="GO:0019856">
    <property type="term" value="P:pyrimidine nucleobase biosynthetic process"/>
    <property type="evidence" value="ECO:0007669"/>
    <property type="project" value="InterPro"/>
</dbReference>
<dbReference type="NCBIfam" id="TIGR01367">
    <property type="entry name" value="pyrE_Therm"/>
    <property type="match status" value="1"/>
</dbReference>
<proteinExistence type="inferred from homology"/>
<evidence type="ECO:0000256" key="7">
    <source>
        <dbReference type="HAMAP-Rule" id="MF_01208"/>
    </source>
</evidence>
<evidence type="ECO:0000313" key="10">
    <source>
        <dbReference type="Proteomes" id="UP000036449"/>
    </source>
</evidence>
<comment type="catalytic activity">
    <reaction evidence="7">
        <text>orotidine 5'-phosphate + diphosphate = orotate + 5-phospho-alpha-D-ribose 1-diphosphate</text>
        <dbReference type="Rhea" id="RHEA:10380"/>
        <dbReference type="ChEBI" id="CHEBI:30839"/>
        <dbReference type="ChEBI" id="CHEBI:33019"/>
        <dbReference type="ChEBI" id="CHEBI:57538"/>
        <dbReference type="ChEBI" id="CHEBI:58017"/>
        <dbReference type="EC" id="2.4.2.10"/>
    </reaction>
</comment>
<dbReference type="InterPro" id="IPR023031">
    <property type="entry name" value="OPRT"/>
</dbReference>
<evidence type="ECO:0000256" key="4">
    <source>
        <dbReference type="ARBA" id="ARBA00022679"/>
    </source>
</evidence>
<dbReference type="PATRIC" id="fig|1187852.3.peg.4111"/>
<evidence type="ECO:0000256" key="5">
    <source>
        <dbReference type="ARBA" id="ARBA00022842"/>
    </source>
</evidence>
<feature type="binding site" evidence="7">
    <location>
        <position position="121"/>
    </location>
    <ligand>
        <name>orotate</name>
        <dbReference type="ChEBI" id="CHEBI:30839"/>
    </ligand>
</feature>
<dbReference type="InterPro" id="IPR006273">
    <property type="entry name" value="Orotate_PRibTrfase_bac"/>
</dbReference>
<dbReference type="Gene3D" id="3.40.50.2020">
    <property type="match status" value="1"/>
</dbReference>
<keyword evidence="5 7" id="KW-0460">Magnesium</keyword>
<dbReference type="PANTHER" id="PTHR19278">
    <property type="entry name" value="OROTATE PHOSPHORIBOSYLTRANSFERASE"/>
    <property type="match status" value="1"/>
</dbReference>
<evidence type="ECO:0000256" key="3">
    <source>
        <dbReference type="ARBA" id="ARBA00022676"/>
    </source>
</evidence>
<name>A0A0J6UV87_9HYPH</name>
<comment type="subunit">
    <text evidence="7">Homodimer.</text>
</comment>
<dbReference type="AlphaFoldDB" id="A0A0J6UV87"/>
<dbReference type="InterPro" id="IPR000836">
    <property type="entry name" value="PRTase_dom"/>
</dbReference>
<evidence type="ECO:0000256" key="2">
    <source>
        <dbReference type="ARBA" id="ARBA00011971"/>
    </source>
</evidence>
<comment type="caution">
    <text evidence="7">Lacks conserved residue(s) required for the propagation of feature annotation.</text>
</comment>
<dbReference type="GO" id="GO:0044205">
    <property type="term" value="P:'de novo' UMP biosynthetic process"/>
    <property type="evidence" value="ECO:0007669"/>
    <property type="project" value="UniProtKB-UniRule"/>
</dbReference>
<protein>
    <recommendedName>
        <fullName evidence="2 7">Orotate phosphoribosyltransferase</fullName>
        <shortName evidence="7">OPRT</shortName>
        <shortName evidence="7">OPRTase</shortName>
        <ecNumber evidence="2 7">2.4.2.10</ecNumber>
    </recommendedName>
</protein>
<accession>A0A0J6UV87</accession>
<dbReference type="SUPFAM" id="SSF53271">
    <property type="entry name" value="PRTase-like"/>
    <property type="match status" value="1"/>
</dbReference>
<comment type="caution">
    <text evidence="9">The sequence shown here is derived from an EMBL/GenBank/DDBJ whole genome shotgun (WGS) entry which is preliminary data.</text>
</comment>
<dbReference type="Pfam" id="PF00156">
    <property type="entry name" value="Pribosyltran"/>
    <property type="match status" value="1"/>
</dbReference>
<dbReference type="PANTHER" id="PTHR19278:SF9">
    <property type="entry name" value="URIDINE 5'-MONOPHOSPHATE SYNTHASE"/>
    <property type="match status" value="1"/>
</dbReference>
<evidence type="ECO:0000256" key="1">
    <source>
        <dbReference type="ARBA" id="ARBA00004889"/>
    </source>
</evidence>
<comment type="function">
    <text evidence="7">Catalyzes the transfer of a ribosyl phosphate group from 5-phosphoribose 1-diphosphate to orotate, leading to the formation of orotidine monophosphate (OMP).</text>
</comment>
<dbReference type="GO" id="GO:0000287">
    <property type="term" value="F:magnesium ion binding"/>
    <property type="evidence" value="ECO:0007669"/>
    <property type="project" value="UniProtKB-UniRule"/>
</dbReference>
<organism evidence="9 10">
    <name type="scientific">Methylobacterium tarhaniae</name>
    <dbReference type="NCBI Taxonomy" id="1187852"/>
    <lineage>
        <taxon>Bacteria</taxon>
        <taxon>Pseudomonadati</taxon>
        <taxon>Pseudomonadota</taxon>
        <taxon>Alphaproteobacteria</taxon>
        <taxon>Hyphomicrobiales</taxon>
        <taxon>Methylobacteriaceae</taxon>
        <taxon>Methylobacterium</taxon>
    </lineage>
</organism>
<keyword evidence="3 7" id="KW-0328">Glycosyltransferase</keyword>
<dbReference type="GO" id="GO:0004588">
    <property type="term" value="F:orotate phosphoribosyltransferase activity"/>
    <property type="evidence" value="ECO:0007669"/>
    <property type="project" value="UniProtKB-UniRule"/>
</dbReference>
<dbReference type="CDD" id="cd06223">
    <property type="entry name" value="PRTases_typeI"/>
    <property type="match status" value="1"/>
</dbReference>
<evidence type="ECO:0000259" key="8">
    <source>
        <dbReference type="Pfam" id="PF00156"/>
    </source>
</evidence>
<dbReference type="HAMAP" id="MF_01208">
    <property type="entry name" value="PyrE"/>
    <property type="match status" value="1"/>
</dbReference>
<comment type="pathway">
    <text evidence="1 7">Pyrimidine metabolism; UMP biosynthesis via de novo pathway; UMP from orotate: step 1/2.</text>
</comment>
<keyword evidence="10" id="KW-1185">Reference proteome</keyword>
<evidence type="ECO:0000313" key="9">
    <source>
        <dbReference type="EMBL" id="KMO30146.1"/>
    </source>
</evidence>
<reference evidence="9 10" key="1">
    <citation type="submission" date="2015-03" db="EMBL/GenBank/DDBJ databases">
        <title>Genome sequencing of Methylobacterium tarhaniae DSM 25844.</title>
        <authorList>
            <person name="Chaudhry V."/>
            <person name="Patil P.B."/>
        </authorList>
    </citation>
    <scope>NUCLEOTIDE SEQUENCE [LARGE SCALE GENOMIC DNA]</scope>
    <source>
        <strain evidence="9 10">DSM 25844</strain>
    </source>
</reference>
<comment type="similarity">
    <text evidence="7">Belongs to the purine/pyrimidine phosphoribosyltransferase family. PyrE subfamily.</text>
</comment>
<dbReference type="RefSeq" id="WP_048454337.1">
    <property type="nucleotide sequence ID" value="NZ_LABZ01000282.1"/>
</dbReference>
<dbReference type="InterPro" id="IPR029057">
    <property type="entry name" value="PRTase-like"/>
</dbReference>
<feature type="binding site" description="in other chain" evidence="7">
    <location>
        <begin position="117"/>
        <end position="125"/>
    </location>
    <ligand>
        <name>5-phospho-alpha-D-ribose 1-diphosphate</name>
        <dbReference type="ChEBI" id="CHEBI:58017"/>
        <note>ligand shared between dimeric partners</note>
    </ligand>
</feature>
<evidence type="ECO:0000256" key="6">
    <source>
        <dbReference type="ARBA" id="ARBA00022975"/>
    </source>
</evidence>
<comment type="cofactor">
    <cofactor evidence="7">
        <name>Mg(2+)</name>
        <dbReference type="ChEBI" id="CHEBI:18420"/>
    </cofactor>
</comment>
<dbReference type="Proteomes" id="UP000036449">
    <property type="component" value="Unassembled WGS sequence"/>
</dbReference>
<keyword evidence="4 7" id="KW-0808">Transferase</keyword>
<feature type="domain" description="Phosphoribosyltransferase" evidence="8">
    <location>
        <begin position="46"/>
        <end position="153"/>
    </location>
</feature>